<feature type="region of interest" description="Disordered" evidence="1">
    <location>
        <begin position="124"/>
        <end position="155"/>
    </location>
</feature>
<dbReference type="RefSeq" id="WP_364220516.1">
    <property type="nucleotide sequence ID" value="NZ_JBCGDC010000019.1"/>
</dbReference>
<dbReference type="EMBL" id="JBCGDC010000019">
    <property type="protein sequence ID" value="MFB6393248.1"/>
    <property type="molecule type" value="Genomic_DNA"/>
</dbReference>
<keyword evidence="3" id="KW-1185">Reference proteome</keyword>
<gene>
    <name evidence="2" type="ORF">AAFH96_09010</name>
</gene>
<organism evidence="2 3">
    <name type="scientific">Polymorphospora lycopeni</name>
    <dbReference type="NCBI Taxonomy" id="3140240"/>
    <lineage>
        <taxon>Bacteria</taxon>
        <taxon>Bacillati</taxon>
        <taxon>Actinomycetota</taxon>
        <taxon>Actinomycetes</taxon>
        <taxon>Micromonosporales</taxon>
        <taxon>Micromonosporaceae</taxon>
        <taxon>Polymorphospora</taxon>
    </lineage>
</organism>
<comment type="caution">
    <text evidence="2">The sequence shown here is derived from an EMBL/GenBank/DDBJ whole genome shotgun (WGS) entry which is preliminary data.</text>
</comment>
<evidence type="ECO:0000256" key="1">
    <source>
        <dbReference type="SAM" id="MobiDB-lite"/>
    </source>
</evidence>
<sequence length="155" mass="16437">MADQTVEVIFTEEEDPVVVSTIAELDAVLDRVTAETSPDTPPLIALDMPARERSLTVGVRGAVGVLNYVDLTTGDGYASKGTATDAPTPPYFYCGTWTGITAGAEIPIEQVRAAAREFLTTGDRPTCISRLPGNGRTPRPAPCDPPGRVRLPARP</sequence>
<proteinExistence type="predicted"/>
<reference evidence="2 3" key="1">
    <citation type="submission" date="2024-04" db="EMBL/GenBank/DDBJ databases">
        <title>Polymorphospora sp. isolated from Baiyangdian Lake in Xiong'an New Area.</title>
        <authorList>
            <person name="Zhang X."/>
            <person name="Liu J."/>
        </authorList>
    </citation>
    <scope>NUCLEOTIDE SEQUENCE [LARGE SCALE GENOMIC DNA]</scope>
    <source>
        <strain evidence="2 3">2-325</strain>
    </source>
</reference>
<protein>
    <submittedName>
        <fullName evidence="2">Imm1 family immunity protein</fullName>
    </submittedName>
</protein>
<dbReference type="Proteomes" id="UP001582793">
    <property type="component" value="Unassembled WGS sequence"/>
</dbReference>
<name>A0ABV5CMM1_9ACTN</name>
<dbReference type="InterPro" id="IPR025680">
    <property type="entry name" value="DddI"/>
</dbReference>
<evidence type="ECO:0000313" key="2">
    <source>
        <dbReference type="EMBL" id="MFB6393248.1"/>
    </source>
</evidence>
<evidence type="ECO:0000313" key="3">
    <source>
        <dbReference type="Proteomes" id="UP001582793"/>
    </source>
</evidence>
<accession>A0ABV5CMM1</accession>
<dbReference type="Pfam" id="PF14430">
    <property type="entry name" value="Imm1"/>
    <property type="match status" value="1"/>
</dbReference>